<dbReference type="EMBL" id="LSNE01000011">
    <property type="protein sequence ID" value="KXI27347.1"/>
    <property type="molecule type" value="Genomic_DNA"/>
</dbReference>
<dbReference type="AlphaFoldDB" id="A0A148KM24"/>
<name>A0A148KM24_9ALTE</name>
<evidence type="ECO:0000313" key="2">
    <source>
        <dbReference type="Proteomes" id="UP000070299"/>
    </source>
</evidence>
<reference evidence="2" key="1">
    <citation type="submission" date="2016-02" db="EMBL/GenBank/DDBJ databases">
        <authorList>
            <person name="Schultz-Johansen M."/>
            <person name="Glaring M.A."/>
            <person name="Bech P.K."/>
            <person name="Stougaard P."/>
        </authorList>
    </citation>
    <scope>NUCLEOTIDE SEQUENCE [LARGE SCALE GENOMIC DNA]</scope>
    <source>
        <strain evidence="2">S66</strain>
    </source>
</reference>
<comment type="caution">
    <text evidence="1">The sequence shown here is derived from an EMBL/GenBank/DDBJ whole genome shotgun (WGS) entry which is preliminary data.</text>
</comment>
<evidence type="ECO:0000313" key="1">
    <source>
        <dbReference type="EMBL" id="KXI27347.1"/>
    </source>
</evidence>
<accession>A0A148KM24</accession>
<dbReference type="InterPro" id="IPR021879">
    <property type="entry name" value="VC2046_fam"/>
</dbReference>
<proteinExistence type="predicted"/>
<protein>
    <submittedName>
        <fullName evidence="1">Uncharacterized protein</fullName>
    </submittedName>
</protein>
<gene>
    <name evidence="1" type="ORF">AX660_21740</name>
</gene>
<sequence length="187" mass="21175">MSASNRYSKQDIVWSCCLQNVDSTPESGSVFNEQFRDLEYNGELNQATAHGAKFALLLAMLEQNSLLRPTIAKDEDRAEDKYQNDIAALSFYRSAPLAADQQYWSKVTLTENFIQSGELENAKLWLTMHPEPLSLYNDALHIPEAILENCALHVRERLKQAQQKQFEQDATGLYDILQDVAPLHVAA</sequence>
<organism evidence="1 2">
    <name type="scientific">Paraglaciecola hydrolytica</name>
    <dbReference type="NCBI Taxonomy" id="1799789"/>
    <lineage>
        <taxon>Bacteria</taxon>
        <taxon>Pseudomonadati</taxon>
        <taxon>Pseudomonadota</taxon>
        <taxon>Gammaproteobacteria</taxon>
        <taxon>Alteromonadales</taxon>
        <taxon>Alteromonadaceae</taxon>
        <taxon>Paraglaciecola</taxon>
    </lineage>
</organism>
<keyword evidence="2" id="KW-1185">Reference proteome</keyword>
<dbReference type="Proteomes" id="UP000070299">
    <property type="component" value="Unassembled WGS sequence"/>
</dbReference>
<dbReference type="Pfam" id="PF11993">
    <property type="entry name" value="VC2046"/>
    <property type="match status" value="1"/>
</dbReference>